<comment type="caution">
    <text evidence="3">The sequence shown here is derived from an EMBL/GenBank/DDBJ whole genome shotgun (WGS) entry which is preliminary data.</text>
</comment>
<feature type="domain" description="Tet-like 2OG-Fe(II) oxygenase" evidence="2">
    <location>
        <begin position="158"/>
        <end position="364"/>
    </location>
</feature>
<dbReference type="Pfam" id="PF20515">
    <property type="entry name" value="2OG-FeII_Oxy_6"/>
    <property type="match status" value="1"/>
</dbReference>
<sequence length="364" mass="41377">MAALSGQGVTDLSGHDATAGGLPPPPAVHYVHGGQRDYKQRKAQAARSQKYREQRLSAYAQRIDSENLPNQEDTVHWCYQSYRRLHLYPQLWKELKDPNHTGGPRKPTVKEIHAANEMVHNPKVFKLFTHGKVVVLDHYHRDQILAVIEFTPIKDLLPKEKKDLQFLSHFLHESKEFVNPVKSTGQSWGGHMWALGWRKAMAAAELIGRYIKQLAVRKNPQKYDKLMSTSNRASNILGTMFKSMASIPFRKNQALMKENQIPSFSSLKFHSPLHNHHCSPHLTFTSDGFFNIPHHDRRDNTDFAFALFLPHNKLNGTLADPADGYNVTGGPFVIPDYCFGIDFSAQKGVVKLLWASKKLEHCTL</sequence>
<gene>
    <name evidence="3" type="ORF">PCASD_01716</name>
</gene>
<evidence type="ECO:0000313" key="3">
    <source>
        <dbReference type="EMBL" id="PLW50334.1"/>
    </source>
</evidence>
<organism evidence="3 4">
    <name type="scientific">Puccinia coronata f. sp. avenae</name>
    <dbReference type="NCBI Taxonomy" id="200324"/>
    <lineage>
        <taxon>Eukaryota</taxon>
        <taxon>Fungi</taxon>
        <taxon>Dikarya</taxon>
        <taxon>Basidiomycota</taxon>
        <taxon>Pucciniomycotina</taxon>
        <taxon>Pucciniomycetes</taxon>
        <taxon>Pucciniales</taxon>
        <taxon>Pucciniaceae</taxon>
        <taxon>Puccinia</taxon>
    </lineage>
</organism>
<dbReference type="InterPro" id="IPR046798">
    <property type="entry name" value="2OG-FeII_Oxy_6"/>
</dbReference>
<evidence type="ECO:0000259" key="2">
    <source>
        <dbReference type="Pfam" id="PF20515"/>
    </source>
</evidence>
<evidence type="ECO:0000313" key="4">
    <source>
        <dbReference type="Proteomes" id="UP000235392"/>
    </source>
</evidence>
<accession>A0A2N5VK06</accession>
<name>A0A2N5VK06_9BASI</name>
<dbReference type="Proteomes" id="UP000235392">
    <property type="component" value="Unassembled WGS sequence"/>
</dbReference>
<dbReference type="EMBL" id="PGCI01000011">
    <property type="protein sequence ID" value="PLW50334.1"/>
    <property type="molecule type" value="Genomic_DNA"/>
</dbReference>
<proteinExistence type="predicted"/>
<evidence type="ECO:0000256" key="1">
    <source>
        <dbReference type="SAM" id="MobiDB-lite"/>
    </source>
</evidence>
<protein>
    <recommendedName>
        <fullName evidence="2">Tet-like 2OG-Fe(II) oxygenase domain-containing protein</fullName>
    </recommendedName>
</protein>
<reference evidence="3 4" key="1">
    <citation type="submission" date="2017-11" db="EMBL/GenBank/DDBJ databases">
        <title>De novo assembly and phasing of dikaryotic genomes from two isolates of Puccinia coronata f. sp. avenae, the causal agent of oat crown rust.</title>
        <authorList>
            <person name="Miller M.E."/>
            <person name="Zhang Y."/>
            <person name="Omidvar V."/>
            <person name="Sperschneider J."/>
            <person name="Schwessinger B."/>
            <person name="Raley C."/>
            <person name="Palmer J.M."/>
            <person name="Garnica D."/>
            <person name="Upadhyaya N."/>
            <person name="Rathjen J."/>
            <person name="Taylor J.M."/>
            <person name="Park R.F."/>
            <person name="Dodds P.N."/>
            <person name="Hirsch C.D."/>
            <person name="Kianian S.F."/>
            <person name="Figueroa M."/>
        </authorList>
    </citation>
    <scope>NUCLEOTIDE SEQUENCE [LARGE SCALE GENOMIC DNA]</scope>
    <source>
        <strain evidence="3">12SD80</strain>
    </source>
</reference>
<feature type="region of interest" description="Disordered" evidence="1">
    <location>
        <begin position="1"/>
        <end position="51"/>
    </location>
</feature>
<dbReference type="AlphaFoldDB" id="A0A2N5VK06"/>